<sequence>MSLEERNYTTTLASTLDAYLENTFERAYTPNERKQAFNKLDTSKCFDLIKRINESSLLILEIKVTDDNKIFRSYNQRQHIINMILRKCNIPIEYCYNLVDDYSKLRNEQVLVNSNTSEPSIVCDENGNITNYNKHINLKNLIDSMIKAGGTNGDSFNSLLSEDFIKNLQDTNIQLLFFVYNANNREILTFNTKELTELYSIFSKEITNQSKIDFKTANTDEIEKFFLNTKNNISRVLNDYILNKFIKDIEQEQTNFQMLYM</sequence>
<keyword evidence="2" id="KW-1185">Reference proteome</keyword>
<proteinExistence type="predicted"/>
<dbReference type="HOGENOM" id="CLU_1064152_0_0_7"/>
<gene>
    <name evidence="1" type="ordered locus">Abu_0919</name>
</gene>
<organism evidence="1 2">
    <name type="scientific">Aliarcobacter butzleri (strain RM4018)</name>
    <name type="common">Arcobacter butzleri</name>
    <dbReference type="NCBI Taxonomy" id="367737"/>
    <lineage>
        <taxon>Bacteria</taxon>
        <taxon>Pseudomonadati</taxon>
        <taxon>Campylobacterota</taxon>
        <taxon>Epsilonproteobacteria</taxon>
        <taxon>Campylobacterales</taxon>
        <taxon>Arcobacteraceae</taxon>
        <taxon>Aliarcobacter</taxon>
    </lineage>
</organism>
<name>A8ETA5_ALIB4</name>
<evidence type="ECO:0000313" key="2">
    <source>
        <dbReference type="Proteomes" id="UP000001136"/>
    </source>
</evidence>
<dbReference type="KEGG" id="abu:Abu_0919"/>
<dbReference type="STRING" id="367737.Abu_0919"/>
<protein>
    <submittedName>
        <fullName evidence="1">Uncharacterized protein</fullName>
    </submittedName>
</protein>
<dbReference type="Proteomes" id="UP000001136">
    <property type="component" value="Chromosome"/>
</dbReference>
<evidence type="ECO:0000313" key="1">
    <source>
        <dbReference type="EMBL" id="ABV67179.1"/>
    </source>
</evidence>
<dbReference type="EMBL" id="CP000361">
    <property type="protein sequence ID" value="ABV67179.1"/>
    <property type="molecule type" value="Genomic_DNA"/>
</dbReference>
<accession>A8ETA5</accession>
<dbReference type="GeneID" id="24305511"/>
<reference evidence="1 2" key="1">
    <citation type="journal article" date="2007" name="PLoS ONE">
        <title>The complete genome sequence and analysis of the Epsilonproteobacterium Arcobacter butzleri.</title>
        <authorList>
            <person name="Miller W.G."/>
            <person name="Parker C.T."/>
            <person name="Rubenfield M."/>
            <person name="Mendz G.L."/>
            <person name="Woesten M.M.S.M."/>
            <person name="Ussery D.W."/>
            <person name="Stolz J.F."/>
            <person name="Binnewies T.T."/>
            <person name="Hallin P.F."/>
            <person name="Wang G."/>
            <person name="Malek J.A."/>
            <person name="Rogosin A."/>
            <person name="Stanker L.H."/>
            <person name="Mandrell R.E."/>
        </authorList>
    </citation>
    <scope>NUCLEOTIDE SEQUENCE [LARGE SCALE GENOMIC DNA]</scope>
    <source>
        <strain evidence="1 2">RM4018</strain>
    </source>
</reference>
<dbReference type="AlphaFoldDB" id="A8ETA5"/>
<dbReference type="RefSeq" id="WP_012012643.1">
    <property type="nucleotide sequence ID" value="NC_009850.1"/>
</dbReference>